<feature type="compositionally biased region" description="Low complexity" evidence="10">
    <location>
        <begin position="458"/>
        <end position="479"/>
    </location>
</feature>
<dbReference type="FunFam" id="1.50.10.20:FF:000006">
    <property type="entry name" value="Mannan endo-1,6-alpha-mannosidase"/>
    <property type="match status" value="1"/>
</dbReference>
<keyword evidence="13" id="KW-1185">Reference proteome</keyword>
<protein>
    <recommendedName>
        <fullName evidence="4">mannan endo-1,6-alpha-mannosidase</fullName>
        <ecNumber evidence="4">3.2.1.101</ecNumber>
    </recommendedName>
</protein>
<dbReference type="EMBL" id="CP099421">
    <property type="protein sequence ID" value="USW51892.1"/>
    <property type="molecule type" value="Genomic_DNA"/>
</dbReference>
<comment type="similarity">
    <text evidence="3">Belongs to the glycosyl hydrolase 76 family.</text>
</comment>
<feature type="compositionally biased region" description="Polar residues" evidence="10">
    <location>
        <begin position="429"/>
        <end position="439"/>
    </location>
</feature>
<dbReference type="InterPro" id="IPR014480">
    <property type="entry name" value="Mannan-1_6-alpha_mannosidase"/>
</dbReference>
<proteinExistence type="inferred from homology"/>
<keyword evidence="5 11" id="KW-0732">Signal</keyword>
<evidence type="ECO:0000313" key="13">
    <source>
        <dbReference type="Proteomes" id="UP001056384"/>
    </source>
</evidence>
<dbReference type="EC" id="3.2.1.101" evidence="4"/>
<dbReference type="InterPro" id="IPR008928">
    <property type="entry name" value="6-hairpin_glycosidase_sf"/>
</dbReference>
<evidence type="ECO:0000256" key="3">
    <source>
        <dbReference type="ARBA" id="ARBA00009699"/>
    </source>
</evidence>
<evidence type="ECO:0000313" key="12">
    <source>
        <dbReference type="EMBL" id="USW51892.1"/>
    </source>
</evidence>
<keyword evidence="8" id="KW-0325">Glycoprotein</keyword>
<evidence type="ECO:0000256" key="9">
    <source>
        <dbReference type="ARBA" id="ARBA00023295"/>
    </source>
</evidence>
<dbReference type="GO" id="GO:0009272">
    <property type="term" value="P:fungal-type cell wall biogenesis"/>
    <property type="evidence" value="ECO:0007669"/>
    <property type="project" value="TreeGrafter"/>
</dbReference>
<dbReference type="InterPro" id="IPR005198">
    <property type="entry name" value="Glyco_hydro_76"/>
</dbReference>
<comment type="subcellular location">
    <subcellularLocation>
        <location evidence="2">Endomembrane system</location>
    </subcellularLocation>
</comment>
<evidence type="ECO:0000256" key="11">
    <source>
        <dbReference type="SAM" id="SignalP"/>
    </source>
</evidence>
<dbReference type="GO" id="GO:0012505">
    <property type="term" value="C:endomembrane system"/>
    <property type="evidence" value="ECO:0007669"/>
    <property type="project" value="UniProtKB-SubCell"/>
</dbReference>
<dbReference type="GO" id="GO:0016052">
    <property type="term" value="P:carbohydrate catabolic process"/>
    <property type="evidence" value="ECO:0007669"/>
    <property type="project" value="InterPro"/>
</dbReference>
<reference evidence="12" key="1">
    <citation type="submission" date="2022-06" db="EMBL/GenBank/DDBJ databases">
        <title>Complete genome sequences of two strains of the flax pathogen Septoria linicola.</title>
        <authorList>
            <person name="Lapalu N."/>
            <person name="Simon A."/>
            <person name="Demenou B."/>
            <person name="Paumier D."/>
            <person name="Guillot M.-P."/>
            <person name="Gout L."/>
            <person name="Valade R."/>
        </authorList>
    </citation>
    <scope>NUCLEOTIDE SEQUENCE</scope>
    <source>
        <strain evidence="12">SE15195</strain>
    </source>
</reference>
<evidence type="ECO:0000256" key="7">
    <source>
        <dbReference type="ARBA" id="ARBA00023136"/>
    </source>
</evidence>
<sequence length="509" mass="55050">MIFATFLAALAACITATAALEVNIDDPSSIRATSRTLAFGLQSYYQNNLSSTTPTAIGTLPAPLYWWQAGAMWGGMIDYWAYTNDTSYNEVTTQALLAQVGPDWNYMPPAYFSSLGNDDQAFWALAVLSAEEYGFPFPSGQRVSSWLDLAAAVWDTQVARWNTEQCGGGLKWQIFDYNKGWNYRNSISNGAFLQISARLAHFTGNQTYVEWAGKTWDWMDRIGLISSNYQVFDGSDDTLNCSELDHTQWTYNPAMLLYGTAMMANLTNEQVWKDRTDGLLTSIENTFFLPGGDGDNRIDNSTDVMYEAACEPFGTCNNDQFSFKAYLSRWLAKSAVVYPGITDSIAKRLRASALAAAQSCSGGADGQTCGQKWYTGGFDGSSGVGQSMSALETLQSLLLLHSTWSPRRVPLVGPNVTIEVVPLTSTFPLNPPTATSNSGVTGGDGNGPKRSTGARTNFLGSTRRTTSTSFTTTGRTSLTTRSLGNGAALKTWAGLAAPVVVAVAMGVVL</sequence>
<dbReference type="PANTHER" id="PTHR12145">
    <property type="entry name" value="MANNAN ENDO-1,6-ALPHA-MANNOSIDASE DCW1"/>
    <property type="match status" value="1"/>
</dbReference>
<comment type="catalytic activity">
    <reaction evidence="1">
        <text>Random hydrolysis of (1-&gt;6)-alpha-D-mannosidic linkages in unbranched (1-&gt;6)-mannans.</text>
        <dbReference type="EC" id="3.2.1.101"/>
    </reaction>
</comment>
<feature type="chain" id="PRO_5040361979" description="mannan endo-1,6-alpha-mannosidase" evidence="11">
    <location>
        <begin position="20"/>
        <end position="509"/>
    </location>
</feature>
<keyword evidence="9 12" id="KW-0326">Glycosidase</keyword>
<evidence type="ECO:0000256" key="6">
    <source>
        <dbReference type="ARBA" id="ARBA00022801"/>
    </source>
</evidence>
<evidence type="ECO:0000256" key="10">
    <source>
        <dbReference type="SAM" id="MobiDB-lite"/>
    </source>
</evidence>
<dbReference type="PANTHER" id="PTHR12145:SF36">
    <property type="entry name" value="MANNAN ENDO-1,6-ALPHA-MANNOSIDASE DCW1"/>
    <property type="match status" value="1"/>
</dbReference>
<evidence type="ECO:0000256" key="8">
    <source>
        <dbReference type="ARBA" id="ARBA00023180"/>
    </source>
</evidence>
<evidence type="ECO:0000256" key="2">
    <source>
        <dbReference type="ARBA" id="ARBA00004308"/>
    </source>
</evidence>
<accession>A0A9Q9ALY8</accession>
<evidence type="ECO:0000256" key="5">
    <source>
        <dbReference type="ARBA" id="ARBA00022729"/>
    </source>
</evidence>
<dbReference type="GO" id="GO:0008496">
    <property type="term" value="F:mannan endo-1,6-alpha-mannosidase activity"/>
    <property type="evidence" value="ECO:0007669"/>
    <property type="project" value="UniProtKB-EC"/>
</dbReference>
<evidence type="ECO:0000256" key="4">
    <source>
        <dbReference type="ARBA" id="ARBA00012350"/>
    </source>
</evidence>
<dbReference type="AlphaFoldDB" id="A0A9Q9ALY8"/>
<dbReference type="SUPFAM" id="SSF48208">
    <property type="entry name" value="Six-hairpin glycosidases"/>
    <property type="match status" value="1"/>
</dbReference>
<dbReference type="Pfam" id="PF03663">
    <property type="entry name" value="Glyco_hydro_76"/>
    <property type="match status" value="1"/>
</dbReference>
<dbReference type="Proteomes" id="UP001056384">
    <property type="component" value="Chromosome 4"/>
</dbReference>
<gene>
    <name evidence="12" type="ORF">Slin15195_G052110</name>
</gene>
<organism evidence="12 13">
    <name type="scientific">Septoria linicola</name>
    <dbReference type="NCBI Taxonomy" id="215465"/>
    <lineage>
        <taxon>Eukaryota</taxon>
        <taxon>Fungi</taxon>
        <taxon>Dikarya</taxon>
        <taxon>Ascomycota</taxon>
        <taxon>Pezizomycotina</taxon>
        <taxon>Dothideomycetes</taxon>
        <taxon>Dothideomycetidae</taxon>
        <taxon>Mycosphaerellales</taxon>
        <taxon>Mycosphaerellaceae</taxon>
        <taxon>Septoria</taxon>
    </lineage>
</organism>
<feature type="region of interest" description="Disordered" evidence="10">
    <location>
        <begin position="429"/>
        <end position="479"/>
    </location>
</feature>
<evidence type="ECO:0000256" key="1">
    <source>
        <dbReference type="ARBA" id="ARBA00001452"/>
    </source>
</evidence>
<keyword evidence="7" id="KW-0472">Membrane</keyword>
<feature type="signal peptide" evidence="11">
    <location>
        <begin position="1"/>
        <end position="19"/>
    </location>
</feature>
<keyword evidence="6 12" id="KW-0378">Hydrolase</keyword>
<dbReference type="Gene3D" id="1.50.10.20">
    <property type="match status" value="1"/>
</dbReference>
<name>A0A9Q9ALY8_9PEZI</name>